<evidence type="ECO:0000256" key="1">
    <source>
        <dbReference type="SAM" id="MobiDB-lite"/>
    </source>
</evidence>
<dbReference type="AlphaFoldDB" id="A0A1Y0ERL8"/>
<name>A0A1Y0ERL8_9BURK</name>
<accession>A0A1Y0ERL8</accession>
<dbReference type="RefSeq" id="WP_087283305.1">
    <property type="nucleotide sequence ID" value="NZ_CP021455.1"/>
</dbReference>
<keyword evidence="3" id="KW-1185">Reference proteome</keyword>
<proteinExistence type="predicted"/>
<dbReference type="OrthoDB" id="8814414at2"/>
<feature type="compositionally biased region" description="Pro residues" evidence="1">
    <location>
        <begin position="187"/>
        <end position="204"/>
    </location>
</feature>
<evidence type="ECO:0008006" key="4">
    <source>
        <dbReference type="Google" id="ProtNLM"/>
    </source>
</evidence>
<reference evidence="2 3" key="1">
    <citation type="submission" date="2017-05" db="EMBL/GenBank/DDBJ databases">
        <authorList>
            <person name="Song R."/>
            <person name="Chenine A.L."/>
            <person name="Ruprecht R.M."/>
        </authorList>
    </citation>
    <scope>NUCLEOTIDE SEQUENCE [LARGE SCALE GENOMIC DNA]</scope>
    <source>
        <strain evidence="2 3">DSM 26136</strain>
    </source>
</reference>
<organism evidence="2 3">
    <name type="scientific">Comamonas serinivorans</name>
    <dbReference type="NCBI Taxonomy" id="1082851"/>
    <lineage>
        <taxon>Bacteria</taxon>
        <taxon>Pseudomonadati</taxon>
        <taxon>Pseudomonadota</taxon>
        <taxon>Betaproteobacteria</taxon>
        <taxon>Burkholderiales</taxon>
        <taxon>Comamonadaceae</taxon>
        <taxon>Comamonas</taxon>
    </lineage>
</organism>
<gene>
    <name evidence="2" type="ORF">CCO03_17875</name>
</gene>
<sequence length="241" mass="24923">MTGRFVPALVGVNAVLAVALAAVWLGPQGVLRHTIWQAPAPQGVNLDDAANGVLAANPAVTRAYPEVLDRPLFAAARRPVAAPEPEDDKPAAPPPIALDKVVLTGIVAGPRLTGALAQVDGESRFLKVGDQVGDWQVDGVTGRDVRFHKGDEKRTLTLPYAHASAPDAGDAGKASPKPVAPRADAVRPPPQAAPQPPRRPPSPPVLGTGQPNGRPEAKPGAIQIPFGGSVPSRRRPASATR</sequence>
<dbReference type="EMBL" id="CP021455">
    <property type="protein sequence ID" value="ARU06297.1"/>
    <property type="molecule type" value="Genomic_DNA"/>
</dbReference>
<feature type="compositionally biased region" description="Basic residues" evidence="1">
    <location>
        <begin position="232"/>
        <end position="241"/>
    </location>
</feature>
<dbReference type="Proteomes" id="UP000196138">
    <property type="component" value="Chromosome"/>
</dbReference>
<evidence type="ECO:0000313" key="2">
    <source>
        <dbReference type="EMBL" id="ARU06297.1"/>
    </source>
</evidence>
<dbReference type="KEGG" id="cser:CCO03_17875"/>
<evidence type="ECO:0000313" key="3">
    <source>
        <dbReference type="Proteomes" id="UP000196138"/>
    </source>
</evidence>
<feature type="region of interest" description="Disordered" evidence="1">
    <location>
        <begin position="158"/>
        <end position="241"/>
    </location>
</feature>
<protein>
    <recommendedName>
        <fullName evidence="4">Type II secretion system protein GspC N-terminal domain-containing protein</fullName>
    </recommendedName>
</protein>